<dbReference type="Gene3D" id="3.20.20.240">
    <property type="entry name" value="Methylmalonyl-CoA mutase"/>
    <property type="match status" value="1"/>
</dbReference>
<dbReference type="Proteomes" id="UP000266016">
    <property type="component" value="Unassembled WGS sequence"/>
</dbReference>
<dbReference type="Pfam" id="PF01642">
    <property type="entry name" value="MM_CoA_mutase"/>
    <property type="match status" value="2"/>
</dbReference>
<dbReference type="GO" id="GO:0031419">
    <property type="term" value="F:cobalamin binding"/>
    <property type="evidence" value="ECO:0007669"/>
    <property type="project" value="UniProtKB-KW"/>
</dbReference>
<evidence type="ECO:0000256" key="3">
    <source>
        <dbReference type="ARBA" id="ARBA00022628"/>
    </source>
</evidence>
<dbReference type="EMBL" id="QWVS01000002">
    <property type="protein sequence ID" value="RID89339.1"/>
    <property type="molecule type" value="Genomic_DNA"/>
</dbReference>
<organism evidence="7 8">
    <name type="scientific">Peribacillus asahii</name>
    <dbReference type="NCBI Taxonomy" id="228899"/>
    <lineage>
        <taxon>Bacteria</taxon>
        <taxon>Bacillati</taxon>
        <taxon>Bacillota</taxon>
        <taxon>Bacilli</taxon>
        <taxon>Bacillales</taxon>
        <taxon>Bacillaceae</taxon>
        <taxon>Peribacillus</taxon>
    </lineage>
</organism>
<feature type="domain" description="Methylmalonyl-CoA mutase alpha/beta chain catalytic" evidence="6">
    <location>
        <begin position="157"/>
        <end position="468"/>
    </location>
</feature>
<comment type="similarity">
    <text evidence="2">Belongs to the methylmalonyl-CoA mutase family.</text>
</comment>
<dbReference type="PANTHER" id="PTHR48101">
    <property type="entry name" value="METHYLMALONYL-COA MUTASE, MITOCHONDRIAL-RELATED"/>
    <property type="match status" value="1"/>
</dbReference>
<accession>A0A398BG07</accession>
<evidence type="ECO:0000256" key="4">
    <source>
        <dbReference type="ARBA" id="ARBA00023235"/>
    </source>
</evidence>
<dbReference type="RefSeq" id="WP_119115448.1">
    <property type="nucleotide sequence ID" value="NZ_QWVS01000002.1"/>
</dbReference>
<evidence type="ECO:0000256" key="1">
    <source>
        <dbReference type="ARBA" id="ARBA00001922"/>
    </source>
</evidence>
<keyword evidence="8" id="KW-1185">Reference proteome</keyword>
<dbReference type="PANTHER" id="PTHR48101:SF1">
    <property type="entry name" value="METHYLMALONYL-COA MUTASE, LARGE SUBUNIT"/>
    <property type="match status" value="1"/>
</dbReference>
<dbReference type="InterPro" id="IPR016176">
    <property type="entry name" value="Cbl-dep_enz_cat"/>
</dbReference>
<dbReference type="GO" id="GO:0016866">
    <property type="term" value="F:intramolecular transferase activity"/>
    <property type="evidence" value="ECO:0007669"/>
    <property type="project" value="InterPro"/>
</dbReference>
<gene>
    <name evidence="7" type="ORF">D1953_01890</name>
</gene>
<evidence type="ECO:0000256" key="2">
    <source>
        <dbReference type="ARBA" id="ARBA00008465"/>
    </source>
</evidence>
<evidence type="ECO:0000259" key="6">
    <source>
        <dbReference type="Pfam" id="PF01642"/>
    </source>
</evidence>
<proteinExistence type="inferred from homology"/>
<feature type="domain" description="Methylmalonyl-CoA mutase alpha/beta chain catalytic" evidence="6">
    <location>
        <begin position="39"/>
        <end position="111"/>
    </location>
</feature>
<dbReference type="SUPFAM" id="SSF52242">
    <property type="entry name" value="Cobalamin (vitamin B12)-binding domain"/>
    <property type="match status" value="1"/>
</dbReference>
<reference evidence="7 8" key="1">
    <citation type="submission" date="2018-08" db="EMBL/GenBank/DDBJ databases">
        <title>Bacillus jemisoniae sp. nov., Bacillus chryseoplanitiae sp. nov., Bacillus resnikiae sp. nov., and Bacillus frankliniae sp. nov., isolated from Viking spacecraft and associated surfaces.</title>
        <authorList>
            <person name="Seuylemezian A."/>
            <person name="Vaishampayan P."/>
        </authorList>
    </citation>
    <scope>NUCLEOTIDE SEQUENCE [LARGE SCALE GENOMIC DNA]</scope>
    <source>
        <strain evidence="7 8">MA001</strain>
    </source>
</reference>
<sequence>MELKDVKNISFPKPSFEEWKVAVETSLKGKTVDKLQTNTYEGVTLKPLYIQQSTGEGQVELPGSFPYTRGISATGYHTQPWLACQPVSGATAEEANENLKAVLNRGQNAITYPVELLANGARLPRLLKDLPLESLPFFIDLKGKQKDLLPEFQAVEGKVSGVLAEDAIAEWVLTGQIPEDTDSYFAEWAKTIQGYEAVSADLKTILIKTSVFHNGGANAVQELAYGLAVAVQYLIEGQKQGLSVESIADKMVFSFAVDSNYFMNIAKLRAARRLWAGLSAAFEADSEYFKMNIHALTSEVTETLYDQHVNILRTANQAFAAAIGGIQYLQINPFDHVFGETTDFSERIARNTHLILKEETHITQVVDPAGGSFYVEQLTDEIANQAWAKFLEVDAAGGILEALKKNIVQAEIAEVFNKKAQNAALRKESIIGTNVYPNPADEVKAPKAAEVESYVVVNNPTSITPIKLKRIAEQFEQLRLRSAAFKESNGQAPKVGLITLQELKSYKPRVDFVKGLVAAGGIETVASEGCHTSEEAVAYVKETQLPIYCVCGSDEAYGELAEQVVADVKAAFPETTIYVAGKQAEELEKALQAAGVKEFVHVKTNAADMLTELLQALGVN</sequence>
<dbReference type="GO" id="GO:0046872">
    <property type="term" value="F:metal ion binding"/>
    <property type="evidence" value="ECO:0007669"/>
    <property type="project" value="InterPro"/>
</dbReference>
<evidence type="ECO:0000313" key="7">
    <source>
        <dbReference type="EMBL" id="RID89339.1"/>
    </source>
</evidence>
<comment type="cofactor">
    <cofactor evidence="1">
        <name>adenosylcob(III)alamin</name>
        <dbReference type="ChEBI" id="CHEBI:18408"/>
    </cofactor>
</comment>
<comment type="caution">
    <text evidence="7">The sequence shown here is derived from an EMBL/GenBank/DDBJ whole genome shotgun (WGS) entry which is preliminary data.</text>
</comment>
<dbReference type="InterPro" id="IPR036724">
    <property type="entry name" value="Cobalamin-bd_sf"/>
</dbReference>
<keyword evidence="4" id="KW-0413">Isomerase</keyword>
<evidence type="ECO:0000256" key="5">
    <source>
        <dbReference type="ARBA" id="ARBA00023285"/>
    </source>
</evidence>
<dbReference type="InterPro" id="IPR006099">
    <property type="entry name" value="MeMalonylCoA_mutase_a/b_cat"/>
</dbReference>
<name>A0A398BG07_9BACI</name>
<keyword evidence="5" id="KW-0170">Cobalt</keyword>
<keyword evidence="3" id="KW-0846">Cobalamin</keyword>
<dbReference type="AlphaFoldDB" id="A0A398BG07"/>
<evidence type="ECO:0000313" key="8">
    <source>
        <dbReference type="Proteomes" id="UP000266016"/>
    </source>
</evidence>
<protein>
    <submittedName>
        <fullName evidence="7">Methylmalonyl-CoA mutase</fullName>
    </submittedName>
</protein>
<dbReference type="SUPFAM" id="SSF51703">
    <property type="entry name" value="Cobalamin (vitamin B12)-dependent enzymes"/>
    <property type="match status" value="1"/>
</dbReference>
<dbReference type="Gene3D" id="3.40.50.280">
    <property type="entry name" value="Cobalamin-binding domain"/>
    <property type="match status" value="1"/>
</dbReference>